<reference evidence="8 9" key="1">
    <citation type="submission" date="2018-07" db="EMBL/GenBank/DDBJ databases">
        <title>Leeuwenhoekiella genomics.</title>
        <authorList>
            <person name="Tahon G."/>
            <person name="Willems A."/>
        </authorList>
    </citation>
    <scope>NUCLEOTIDE SEQUENCE [LARGE SCALE GENOMIC DNA]</scope>
    <source>
        <strain evidence="8 9">LMG 29608</strain>
    </source>
</reference>
<feature type="chain" id="PRO_5020703347" evidence="7">
    <location>
        <begin position="22"/>
        <end position="679"/>
    </location>
</feature>
<evidence type="ECO:0000256" key="6">
    <source>
        <dbReference type="SAM" id="Phobius"/>
    </source>
</evidence>
<feature type="signal peptide" evidence="7">
    <location>
        <begin position="1"/>
        <end position="21"/>
    </location>
</feature>
<feature type="transmembrane region" description="Helical" evidence="6">
    <location>
        <begin position="645"/>
        <end position="665"/>
    </location>
</feature>
<evidence type="ECO:0000256" key="4">
    <source>
        <dbReference type="ARBA" id="ARBA00022989"/>
    </source>
</evidence>
<dbReference type="EMBL" id="QOVK01000001">
    <property type="protein sequence ID" value="RXG26261.1"/>
    <property type="molecule type" value="Genomic_DNA"/>
</dbReference>
<evidence type="ECO:0000256" key="3">
    <source>
        <dbReference type="ARBA" id="ARBA00022692"/>
    </source>
</evidence>
<dbReference type="PANTHER" id="PTHR39083">
    <property type="entry name" value="CYCLIC DI-GMP-BINDING PROTEIN"/>
    <property type="match status" value="1"/>
</dbReference>
<dbReference type="Pfam" id="PF03170">
    <property type="entry name" value="BcsB"/>
    <property type="match status" value="1"/>
</dbReference>
<evidence type="ECO:0000256" key="2">
    <source>
        <dbReference type="ARBA" id="ARBA00022475"/>
    </source>
</evidence>
<sequence length="679" mass="77182">MKKKILGFTVLALLNFFNAFAQINLDFTTFNYPEETITWGSHTKMTYFIPVDRAILLKNNSIHLDFKTSEVLTRDKSFITLVVAGTPRATKSPGEGDYKVSFTESFEAEDVVSGFLKIEVLNNFSIADDICEIYNEGAFWIRRLNSSFISLDYDKSYSKPITIAEFIPRIEKLLIPENPSYEELNYAAYIKFFFKREWGTELQIENIPQTYNKAHTNSITLSKFEKLPEKIRESAVEDVKSAGLIKLLTLADTLTTGDTGAGNLIQTLLVTGTHLKSFLNASQSLLAKDILQSAYSDTYTVNEGMDMSYKHPSIDQKLNFRQLGVADEITEGIGKLSKEITFSRSLFGADLSELTMQLSFTYRPLKETENAYVNIYLNENLELSEALNTTGKFDRTITFENLNLGKNSQIKVEYYYVPAGGLCIKNPILFYAQINLDRSFIKAAGYSENKDLDFFYYPEILTSNQPPAIYLDMPYDKDHISALSELIKSINSGAYQRAYLYPRIMPADSLKHNGDKFSPIIISSRSGSLTRFDASTANFNLEGDRYNFEKTDYAKYFNLAYSEELGVAQLFKKGAVNAMYMYVPEDKASALEFMVTKLEEQGSQGKGDLILSGDREAFIFDLNTLNSQANKEEIQSNFDVFWSDYRVFVIFALFVIMVVTLIYIFQKSQQSKKNIVNEN</sequence>
<accession>A0A4Q0PIY3</accession>
<dbReference type="Proteomes" id="UP000289859">
    <property type="component" value="Unassembled WGS sequence"/>
</dbReference>
<comment type="caution">
    <text evidence="8">The sequence shown here is derived from an EMBL/GenBank/DDBJ whole genome shotgun (WGS) entry which is preliminary data.</text>
</comment>
<keyword evidence="3 6" id="KW-0812">Transmembrane</keyword>
<keyword evidence="2" id="KW-1003">Cell membrane</keyword>
<dbReference type="RefSeq" id="WP_128763941.1">
    <property type="nucleotide sequence ID" value="NZ_JBHUOO010000004.1"/>
</dbReference>
<proteinExistence type="predicted"/>
<dbReference type="PANTHER" id="PTHR39083:SF1">
    <property type="entry name" value="CYCLIC DI-GMP-BINDING PROTEIN"/>
    <property type="match status" value="1"/>
</dbReference>
<protein>
    <submittedName>
        <fullName evidence="8">Cellulose synthase subunit</fullName>
    </submittedName>
</protein>
<dbReference type="GO" id="GO:0006011">
    <property type="term" value="P:UDP-alpha-D-glucose metabolic process"/>
    <property type="evidence" value="ECO:0007669"/>
    <property type="project" value="InterPro"/>
</dbReference>
<keyword evidence="9" id="KW-1185">Reference proteome</keyword>
<keyword evidence="7" id="KW-0732">Signal</keyword>
<comment type="subcellular location">
    <subcellularLocation>
        <location evidence="1">Cell membrane</location>
        <topology evidence="1">Single-pass membrane protein</topology>
    </subcellularLocation>
</comment>
<dbReference type="AlphaFoldDB" id="A0A4Q0PIY3"/>
<organism evidence="8 9">
    <name type="scientific">Leeuwenhoekiella polynyae</name>
    <dbReference type="NCBI Taxonomy" id="1550906"/>
    <lineage>
        <taxon>Bacteria</taxon>
        <taxon>Pseudomonadati</taxon>
        <taxon>Bacteroidota</taxon>
        <taxon>Flavobacteriia</taxon>
        <taxon>Flavobacteriales</taxon>
        <taxon>Flavobacteriaceae</taxon>
        <taxon>Leeuwenhoekiella</taxon>
    </lineage>
</organism>
<gene>
    <name evidence="8" type="ORF">DSM02_255</name>
</gene>
<keyword evidence="5 6" id="KW-0472">Membrane</keyword>
<evidence type="ECO:0000313" key="8">
    <source>
        <dbReference type="EMBL" id="RXG26261.1"/>
    </source>
</evidence>
<keyword evidence="4 6" id="KW-1133">Transmembrane helix</keyword>
<evidence type="ECO:0000313" key="9">
    <source>
        <dbReference type="Proteomes" id="UP000289859"/>
    </source>
</evidence>
<name>A0A4Q0PIY3_9FLAO</name>
<dbReference type="InterPro" id="IPR018513">
    <property type="entry name" value="Cell_synthase_bac"/>
</dbReference>
<dbReference type="OrthoDB" id="1390333at2"/>
<dbReference type="GO" id="GO:0005886">
    <property type="term" value="C:plasma membrane"/>
    <property type="evidence" value="ECO:0007669"/>
    <property type="project" value="UniProtKB-SubCell"/>
</dbReference>
<evidence type="ECO:0000256" key="1">
    <source>
        <dbReference type="ARBA" id="ARBA00004162"/>
    </source>
</evidence>
<evidence type="ECO:0000256" key="7">
    <source>
        <dbReference type="SAM" id="SignalP"/>
    </source>
</evidence>
<evidence type="ECO:0000256" key="5">
    <source>
        <dbReference type="ARBA" id="ARBA00023136"/>
    </source>
</evidence>